<dbReference type="EMBL" id="JAOWRF010000214">
    <property type="protein sequence ID" value="MCV3214753.1"/>
    <property type="molecule type" value="Genomic_DNA"/>
</dbReference>
<feature type="domain" description="GmrSD restriction endonucleases N-terminal" evidence="1">
    <location>
        <begin position="47"/>
        <end position="195"/>
    </location>
</feature>
<dbReference type="RefSeq" id="WP_263746330.1">
    <property type="nucleotide sequence ID" value="NZ_JAOWRF010000214.1"/>
</dbReference>
<name>A0ABT3B044_9CYAN</name>
<gene>
    <name evidence="2" type="ORF">OGM63_14710</name>
</gene>
<dbReference type="PANTHER" id="PTHR39639">
    <property type="entry name" value="CHROMOSOME 16, WHOLE GENOME SHOTGUN SEQUENCE"/>
    <property type="match status" value="1"/>
</dbReference>
<sequence>MTAFNDQYTEFFEEEILDEDENNQEEEKVSFQYDPEKINIDTREPTIEQLLRRIDEKALNLAPDFQRQAHIWTPEAKSKLIESILIRIPLPAFYIDGTNEDEWVVVDGLQRLSALNQFVIDKTDRRLKLVGLEYLKELNNKTYDELERRYQRRILETQVTVYLIEKGTPLEVKYNIFKRINTGGVRLSNQELRHALNPGEAIKILAKLASFSEFKRVVNLSDSKKKRMDDREFVLGFLAFYLIYYKEYKDETRDSFFSKALSKINNLSTSKMKEIEEVFKKAMIAAFDIFGNNAFRKISQKNKRKFPINKSLFEVWSVNLGKLDSKDIQILKDRKQKLINTFVKYVDNDAEFLESISQAANKIEHRFETVEKIIQEVLS</sequence>
<dbReference type="Pfam" id="PF03235">
    <property type="entry name" value="GmrSD_N"/>
    <property type="match status" value="1"/>
</dbReference>
<comment type="caution">
    <text evidence="2">The sequence shown here is derived from an EMBL/GenBank/DDBJ whole genome shotgun (WGS) entry which is preliminary data.</text>
</comment>
<evidence type="ECO:0000259" key="1">
    <source>
        <dbReference type="Pfam" id="PF03235"/>
    </source>
</evidence>
<protein>
    <submittedName>
        <fullName evidence="2">DUF262 domain-containing protein</fullName>
    </submittedName>
</protein>
<dbReference type="PANTHER" id="PTHR39639:SF1">
    <property type="entry name" value="DUF262 DOMAIN-CONTAINING PROTEIN"/>
    <property type="match status" value="1"/>
</dbReference>
<evidence type="ECO:0000313" key="3">
    <source>
        <dbReference type="Proteomes" id="UP001526143"/>
    </source>
</evidence>
<reference evidence="2 3" key="1">
    <citation type="submission" date="2022-10" db="EMBL/GenBank/DDBJ databases">
        <title>Identification of biosynthetic pathway for the production of the potent trypsin inhibitor radiosumin.</title>
        <authorList>
            <person name="Fewer D.P."/>
            <person name="Delbaje E."/>
            <person name="Ouyang X."/>
            <person name="Agostino P.D."/>
            <person name="Wahlsten M."/>
            <person name="Jokela J."/>
            <person name="Permi P."/>
            <person name="Haapaniemi E."/>
            <person name="Koistinen H."/>
        </authorList>
    </citation>
    <scope>NUCLEOTIDE SEQUENCE [LARGE SCALE GENOMIC DNA]</scope>
    <source>
        <strain evidence="2 3">NIES-515</strain>
    </source>
</reference>
<proteinExistence type="predicted"/>
<dbReference type="InterPro" id="IPR004919">
    <property type="entry name" value="GmrSD_N"/>
</dbReference>
<keyword evidence="3" id="KW-1185">Reference proteome</keyword>
<accession>A0ABT3B044</accession>
<evidence type="ECO:0000313" key="2">
    <source>
        <dbReference type="EMBL" id="MCV3214753.1"/>
    </source>
</evidence>
<organism evidence="2 3">
    <name type="scientific">Plectonema radiosum NIES-515</name>
    <dbReference type="NCBI Taxonomy" id="2986073"/>
    <lineage>
        <taxon>Bacteria</taxon>
        <taxon>Bacillati</taxon>
        <taxon>Cyanobacteriota</taxon>
        <taxon>Cyanophyceae</taxon>
        <taxon>Oscillatoriophycideae</taxon>
        <taxon>Oscillatoriales</taxon>
        <taxon>Microcoleaceae</taxon>
        <taxon>Plectonema</taxon>
    </lineage>
</organism>
<dbReference type="Proteomes" id="UP001526143">
    <property type="component" value="Unassembled WGS sequence"/>
</dbReference>